<dbReference type="KEGG" id="nmg:Nmag_3931"/>
<dbReference type="SUPFAM" id="SSF53901">
    <property type="entry name" value="Thiolase-like"/>
    <property type="match status" value="2"/>
</dbReference>
<dbReference type="PATRIC" id="fig|547559.17.peg.835"/>
<accession>D3T1L3</accession>
<dbReference type="GO" id="GO:0008299">
    <property type="term" value="P:isoprenoid biosynthetic process"/>
    <property type="evidence" value="ECO:0007669"/>
    <property type="project" value="UniProtKB-KW"/>
</dbReference>
<protein>
    <submittedName>
        <fullName evidence="4">Uncharacterized protein</fullName>
    </submittedName>
</protein>
<dbReference type="Proteomes" id="UP000011543">
    <property type="component" value="Unassembled WGS sequence"/>
</dbReference>
<dbReference type="RefSeq" id="WP_004214473.1">
    <property type="nucleotide sequence ID" value="NC_013923.1"/>
</dbReference>
<geneLocation type="plasmid" evidence="4 6">
    <name>pNMAG01</name>
</geneLocation>
<dbReference type="PIRSF" id="PIRSF000429">
    <property type="entry name" value="Ac-CoA_Ac_transf"/>
    <property type="match status" value="1"/>
</dbReference>
<dbReference type="PANTHER" id="PTHR42870">
    <property type="entry name" value="ACETYL-COA C-ACETYLTRANSFERASE"/>
    <property type="match status" value="1"/>
</dbReference>
<organism evidence="4 6">
    <name type="scientific">Natrialba magadii (strain ATCC 43099 / DSM 3394 / CCM 3739 / CIP 104546 / IAM 13178 / JCM 8861 / NBRC 102185 / NCIMB 2190 / MS3)</name>
    <name type="common">Natronobacterium magadii</name>
    <dbReference type="NCBI Taxonomy" id="547559"/>
    <lineage>
        <taxon>Archaea</taxon>
        <taxon>Methanobacteriati</taxon>
        <taxon>Methanobacteriota</taxon>
        <taxon>Stenosarchaea group</taxon>
        <taxon>Halobacteria</taxon>
        <taxon>Halobacteriales</taxon>
        <taxon>Natrialbaceae</taxon>
        <taxon>Natrialba</taxon>
    </lineage>
</organism>
<dbReference type="Proteomes" id="UP000001879">
    <property type="component" value="Plasmid pNMAG01"/>
</dbReference>
<proteinExistence type="predicted"/>
<evidence type="ECO:0000256" key="1">
    <source>
        <dbReference type="ARBA" id="ARBA00023229"/>
    </source>
</evidence>
<keyword evidence="1" id="KW-0414">Isoprene biosynthesis</keyword>
<dbReference type="AlphaFoldDB" id="D3T1L3"/>
<dbReference type="InterPro" id="IPR016039">
    <property type="entry name" value="Thiolase-like"/>
</dbReference>
<feature type="domain" description="Thiolase C-terminal" evidence="3">
    <location>
        <begin position="257"/>
        <end position="392"/>
    </location>
</feature>
<dbReference type="EMBL" id="AOHS01000018">
    <property type="protein sequence ID" value="ELY32190.1"/>
    <property type="molecule type" value="Genomic_DNA"/>
</dbReference>
<dbReference type="InterPro" id="IPR002155">
    <property type="entry name" value="Thiolase"/>
</dbReference>
<dbReference type="InterPro" id="IPR055140">
    <property type="entry name" value="Thiolase_C_2"/>
</dbReference>
<dbReference type="HOGENOM" id="CLU_035425_2_1_2"/>
<keyword evidence="6" id="KW-1185">Reference proteome</keyword>
<reference evidence="4" key="4">
    <citation type="submission" date="2016-09" db="EMBL/GenBank/DDBJ databases">
        <authorList>
            <person name="Pfeiffer F."/>
        </authorList>
    </citation>
    <scope>NUCLEOTIDE SEQUENCE</scope>
    <source>
        <strain evidence="4">ATCC 43099</strain>
        <plasmid evidence="4">pNMAG01</plasmid>
    </source>
</reference>
<dbReference type="EMBL" id="CP001933">
    <property type="protein sequence ID" value="ADD07472.1"/>
    <property type="molecule type" value="Genomic_DNA"/>
</dbReference>
<dbReference type="Gene3D" id="3.40.47.10">
    <property type="match status" value="1"/>
</dbReference>
<reference evidence="4 6" key="2">
    <citation type="journal article" date="2012" name="BMC Genomics">
        <title>A comparative genomics perspective on the genetic content of the alkaliphilic haloarchaeon Natrialba magadii ATCC 43099T.</title>
        <authorList>
            <person name="Siddaramappa S."/>
            <person name="Challacombe J.F."/>
            <person name="Decastro R.E."/>
            <person name="Pfeiffer F."/>
            <person name="Sastre D.E."/>
            <person name="Gimenez M.I."/>
            <person name="Paggi R.A."/>
            <person name="Detter J.C."/>
            <person name="Davenport K.W."/>
            <person name="Goodwin L.A."/>
            <person name="Kyrpides N."/>
            <person name="Tapia R."/>
            <person name="Pitluck S."/>
            <person name="Lucas S."/>
            <person name="Woyke T."/>
            <person name="Maupin-Furlow J.A."/>
        </authorList>
    </citation>
    <scope>NUCLEOTIDE SEQUENCE [LARGE SCALE GENOMIC DNA]</scope>
    <source>
        <strain evidence="4">ATCC 43099</strain>
        <strain evidence="6">ATCC 43099 / DSM 3394 / CCM 3739 / CIP 104546 / IAM 13178 / JCM 8861 / NBRC 102185 / NCIMB 2190 / MS3</strain>
    </source>
</reference>
<dbReference type="CDD" id="cd00829">
    <property type="entry name" value="SCP-x_thiolase"/>
    <property type="match status" value="1"/>
</dbReference>
<evidence type="ECO:0000313" key="4">
    <source>
        <dbReference type="EMBL" id="ADD07472.1"/>
    </source>
</evidence>
<dbReference type="PANTHER" id="PTHR42870:SF1">
    <property type="entry name" value="NON-SPECIFIC LIPID-TRANSFER PROTEIN-LIKE 2"/>
    <property type="match status" value="1"/>
</dbReference>
<evidence type="ECO:0000259" key="2">
    <source>
        <dbReference type="Pfam" id="PF00108"/>
    </source>
</evidence>
<reference evidence="5 7" key="3">
    <citation type="journal article" date="2014" name="PLoS Genet.">
        <title>Phylogenetically driven sequencing of extremely halophilic archaea reveals strategies for static and dynamic osmo-response.</title>
        <authorList>
            <person name="Becker E.A."/>
            <person name="Seitzer P.M."/>
            <person name="Tritt A."/>
            <person name="Larsen D."/>
            <person name="Krusor M."/>
            <person name="Yao A.I."/>
            <person name="Wu D."/>
            <person name="Madern D."/>
            <person name="Eisen J.A."/>
            <person name="Darling A.E."/>
            <person name="Facciotti M.T."/>
        </authorList>
    </citation>
    <scope>NUCLEOTIDE SEQUENCE [LARGE SCALE GENOMIC DNA]</scope>
    <source>
        <strain evidence="7">ATCC 43099 / DSM 3394 / CCM 3739 / CIP 104546 / IAM 13178 / JCM 8861 / NBRC 102185 / NCIMB 2190 / MS3</strain>
        <strain evidence="5">MS-3</strain>
    </source>
</reference>
<dbReference type="GeneID" id="8826801"/>
<dbReference type="GO" id="GO:0016747">
    <property type="term" value="F:acyltransferase activity, transferring groups other than amino-acyl groups"/>
    <property type="evidence" value="ECO:0007669"/>
    <property type="project" value="InterPro"/>
</dbReference>
<dbReference type="InterPro" id="IPR020616">
    <property type="entry name" value="Thiolase_N"/>
</dbReference>
<evidence type="ECO:0000313" key="7">
    <source>
        <dbReference type="Proteomes" id="UP000011543"/>
    </source>
</evidence>
<dbReference type="Pfam" id="PF00108">
    <property type="entry name" value="Thiolase_N"/>
    <property type="match status" value="1"/>
</dbReference>
<name>D3T1L3_NATMM</name>
<evidence type="ECO:0000313" key="6">
    <source>
        <dbReference type="Proteomes" id="UP000001879"/>
    </source>
</evidence>
<evidence type="ECO:0000259" key="3">
    <source>
        <dbReference type="Pfam" id="PF22691"/>
    </source>
</evidence>
<sequence>MGHSRTAAVTGIGLLPNGTHSSPERELALTVLHDALADARLSPEAIDGLYMPAPRPWAAQKFVSTTLVHRLGIEPDRTLEVSTGGSSSANAFQTAVHDVRHGVVDTAVVLAAERSSIVETTGPYFEYILSTFDAEFESPIGLSVPGAYAQSMQRYCYEHDIDRDDIADIVVKNRENAADDPDTLFSDGVDRVDVLESRPIAEPIRLYDCPAPCDGAAALVVTADDGGETDTESGNGGDPPITVAGVGSHHAASHFLQTHGEPITELPAVRRAARTASQEAGLAPDELDVYEPYAPFPHIEAIITEELGLVDRGEGVTACLDGQTRPDGSFPISPSGGCLGRGHPPMVTPLYNYVEAVRQLRGTASTQIVDAEHVMTTAEHGHVNGATATVFARGRGA</sequence>
<evidence type="ECO:0000313" key="5">
    <source>
        <dbReference type="EMBL" id="ELY32190.1"/>
    </source>
</evidence>
<dbReference type="OrthoDB" id="167534at2157"/>
<keyword evidence="4" id="KW-0614">Plasmid</keyword>
<reference evidence="6" key="1">
    <citation type="submission" date="2010-02" db="EMBL/GenBank/DDBJ databases">
        <title>Complete sequence of plasmid 1 of Natrialba magadii ATCC 43099.</title>
        <authorList>
            <consortium name="US DOE Joint Genome Institute"/>
            <person name="Lucas S."/>
            <person name="Copeland A."/>
            <person name="Lapidus A."/>
            <person name="Cheng J.-F."/>
            <person name="Bruce D."/>
            <person name="Goodwin L."/>
            <person name="Pitluck S."/>
            <person name="Davenport K."/>
            <person name="Saunders E."/>
            <person name="Detter J.C."/>
            <person name="Han C."/>
            <person name="Tapia R."/>
            <person name="Land M."/>
            <person name="Hauser L."/>
            <person name="Kyrpides N."/>
            <person name="Mikhailova N."/>
            <person name="De Castro R.E."/>
            <person name="Maupin-Furlow J.A."/>
            <person name="Woyke T."/>
        </authorList>
    </citation>
    <scope>NUCLEOTIDE SEQUENCE [LARGE SCALE GENOMIC DNA]</scope>
    <source>
        <strain evidence="6">ATCC 43099 / DSM 3394 / CCM 3739 / CIP 104546 / IAM 13178 / JCM 8861 / NBRC 102185 / NCIMB 2190 / MS3</strain>
        <plasmid evidence="6">pNMAG01</plasmid>
    </source>
</reference>
<feature type="domain" description="Thiolase N-terminal" evidence="2">
    <location>
        <begin position="7"/>
        <end position="189"/>
    </location>
</feature>
<dbReference type="Pfam" id="PF22691">
    <property type="entry name" value="Thiolase_C_1"/>
    <property type="match status" value="1"/>
</dbReference>
<gene>
    <name evidence="4" type="ordered locus">Nmag_3931</name>
    <name evidence="5" type="ORF">C500_04354</name>
</gene>